<dbReference type="InterPro" id="IPR027417">
    <property type="entry name" value="P-loop_NTPase"/>
</dbReference>
<sequence>MTTAAPAAELRFPDFLCIGAQKAGTSWLHANLRRHPGVWMPWIKELQYFNDVHLPGHRGWTARHRTTHADAAARRLVREAGEGPLDLAALHRITSIAIEPLSDEWYGGIFAHAQPDQICGEVTPAYGLLPRAGIEHVRRLNPRMKVILLLRDPVARCWSQLRMLGRGQEDFDYMAAASQPEVLARADYPRIVEGWSAVFGRENMLIRKIEDISGDVEGFLRELAGFLGVPWHEALGRNAGVPVFVGPEVSLPGTVAVRLREKLAPIYDRMGGYEAYHA</sequence>
<accession>A0A9X9X5L5</accession>
<reference evidence="2" key="1">
    <citation type="submission" date="2020-01" db="EMBL/GenBank/DDBJ databases">
        <authorList>
            <person name="Rat A."/>
        </authorList>
    </citation>
    <scope>NUCLEOTIDE SEQUENCE</scope>
    <source>
        <strain evidence="2">LMG 31228</strain>
    </source>
</reference>
<evidence type="ECO:0000313" key="2">
    <source>
        <dbReference type="EMBL" id="MBR0679001.1"/>
    </source>
</evidence>
<protein>
    <submittedName>
        <fullName evidence="2">Sulfotransferase</fullName>
    </submittedName>
</protein>
<dbReference type="AlphaFoldDB" id="A0A9X9X5L5"/>
<dbReference type="InterPro" id="IPR037359">
    <property type="entry name" value="NST/OST"/>
</dbReference>
<dbReference type="SUPFAM" id="SSF52540">
    <property type="entry name" value="P-loop containing nucleoside triphosphate hydrolases"/>
    <property type="match status" value="1"/>
</dbReference>
<dbReference type="PANTHER" id="PTHR10605:SF56">
    <property type="entry name" value="BIFUNCTIONAL HEPARAN SULFATE N-DEACETYLASE_N-SULFOTRANSFERASE"/>
    <property type="match status" value="1"/>
</dbReference>
<dbReference type="RefSeq" id="WP_211844355.1">
    <property type="nucleotide sequence ID" value="NZ_JAAEDL010000001.1"/>
</dbReference>
<dbReference type="EMBL" id="JAAEDL010000001">
    <property type="protein sequence ID" value="MBR0679001.1"/>
    <property type="molecule type" value="Genomic_DNA"/>
</dbReference>
<comment type="caution">
    <text evidence="2">The sequence shown here is derived from an EMBL/GenBank/DDBJ whole genome shotgun (WGS) entry which is preliminary data.</text>
</comment>
<dbReference type="Proteomes" id="UP001138709">
    <property type="component" value="Unassembled WGS sequence"/>
</dbReference>
<organism evidence="2 3">
    <name type="scientific">Neoroseomonas eburnea</name>
    <dbReference type="NCBI Taxonomy" id="1346889"/>
    <lineage>
        <taxon>Bacteria</taxon>
        <taxon>Pseudomonadati</taxon>
        <taxon>Pseudomonadota</taxon>
        <taxon>Alphaproteobacteria</taxon>
        <taxon>Acetobacterales</taxon>
        <taxon>Acetobacteraceae</taxon>
        <taxon>Neoroseomonas</taxon>
    </lineage>
</organism>
<name>A0A9X9X5L5_9PROT</name>
<dbReference type="PANTHER" id="PTHR10605">
    <property type="entry name" value="HEPARAN SULFATE SULFOTRANSFERASE"/>
    <property type="match status" value="1"/>
</dbReference>
<dbReference type="Gene3D" id="3.40.50.300">
    <property type="entry name" value="P-loop containing nucleotide triphosphate hydrolases"/>
    <property type="match status" value="1"/>
</dbReference>
<gene>
    <name evidence="2" type="ORF">GXW74_00745</name>
</gene>
<evidence type="ECO:0000313" key="3">
    <source>
        <dbReference type="Proteomes" id="UP001138709"/>
    </source>
</evidence>
<dbReference type="GO" id="GO:0008146">
    <property type="term" value="F:sulfotransferase activity"/>
    <property type="evidence" value="ECO:0007669"/>
    <property type="project" value="InterPro"/>
</dbReference>
<dbReference type="Pfam" id="PF13469">
    <property type="entry name" value="Sulfotransfer_3"/>
    <property type="match status" value="1"/>
</dbReference>
<reference evidence="2" key="2">
    <citation type="journal article" date="2021" name="Syst. Appl. Microbiol.">
        <title>Roseomonas hellenica sp. nov., isolated from roots of wild-growing Alkanna tinctoria.</title>
        <authorList>
            <person name="Rat A."/>
            <person name="Naranjo H.D."/>
            <person name="Lebbe L."/>
            <person name="Cnockaert M."/>
            <person name="Krigas N."/>
            <person name="Grigoriadou K."/>
            <person name="Maloupa E."/>
            <person name="Willems A."/>
        </authorList>
    </citation>
    <scope>NUCLEOTIDE SEQUENCE</scope>
    <source>
        <strain evidence="2">LMG 31228</strain>
    </source>
</reference>
<keyword evidence="1" id="KW-0808">Transferase</keyword>
<proteinExistence type="predicted"/>
<keyword evidence="3" id="KW-1185">Reference proteome</keyword>
<evidence type="ECO:0000256" key="1">
    <source>
        <dbReference type="ARBA" id="ARBA00022679"/>
    </source>
</evidence>